<evidence type="ECO:0000313" key="6">
    <source>
        <dbReference type="EMBL" id="GGQ97431.1"/>
    </source>
</evidence>
<gene>
    <name evidence="6" type="ORF">GCM10008957_07280</name>
</gene>
<comment type="caution">
    <text evidence="6">The sequence shown here is derived from an EMBL/GenBank/DDBJ whole genome shotgun (WGS) entry which is preliminary data.</text>
</comment>
<keyword evidence="3" id="KW-0804">Transcription</keyword>
<evidence type="ECO:0000259" key="5">
    <source>
        <dbReference type="PROSITE" id="PS50977"/>
    </source>
</evidence>
<dbReference type="PANTHER" id="PTHR30055:SF234">
    <property type="entry name" value="HTH-TYPE TRANSCRIPTIONAL REGULATOR BETI"/>
    <property type="match status" value="1"/>
</dbReference>
<dbReference type="InterPro" id="IPR025996">
    <property type="entry name" value="MT1864/Rv1816-like_C"/>
</dbReference>
<dbReference type="EMBL" id="BMQL01000002">
    <property type="protein sequence ID" value="GGQ97431.1"/>
    <property type="molecule type" value="Genomic_DNA"/>
</dbReference>
<dbReference type="AlphaFoldDB" id="A0A918F3A6"/>
<dbReference type="Pfam" id="PF13305">
    <property type="entry name" value="TetR_C_33"/>
    <property type="match status" value="1"/>
</dbReference>
<keyword evidence="7" id="KW-1185">Reference proteome</keyword>
<keyword evidence="2 4" id="KW-0238">DNA-binding</keyword>
<dbReference type="InterPro" id="IPR036271">
    <property type="entry name" value="Tet_transcr_reg_TetR-rel_C_sf"/>
</dbReference>
<dbReference type="SUPFAM" id="SSF48498">
    <property type="entry name" value="Tetracyclin repressor-like, C-terminal domain"/>
    <property type="match status" value="1"/>
</dbReference>
<dbReference type="RefSeq" id="WP_189088146.1">
    <property type="nucleotide sequence ID" value="NZ_BMQL01000002.1"/>
</dbReference>
<dbReference type="Gene3D" id="1.10.10.60">
    <property type="entry name" value="Homeodomain-like"/>
    <property type="match status" value="1"/>
</dbReference>
<dbReference type="GO" id="GO:0003700">
    <property type="term" value="F:DNA-binding transcription factor activity"/>
    <property type="evidence" value="ECO:0007669"/>
    <property type="project" value="TreeGrafter"/>
</dbReference>
<sequence length="188" mass="20371">MPYPAKTSAEQILAAAVDLLERSGIAGLTLRALAADLKLTPNALYRYYDSRDTLLAAVAVQGARLLLEDIRAALSQPGNSLTHLAQRYLAFAHTRPALYDLYMTCDTLNAEQRAVYDQLWELVVGQLQPLAGGYSPDLTMTLWSYLHGLVGLERSGVYDSPGSPKPPQNLAFGLGLLLAGLEKLNPTS</sequence>
<dbReference type="GO" id="GO:0000976">
    <property type="term" value="F:transcription cis-regulatory region binding"/>
    <property type="evidence" value="ECO:0007669"/>
    <property type="project" value="TreeGrafter"/>
</dbReference>
<keyword evidence="1" id="KW-0805">Transcription regulation</keyword>
<evidence type="ECO:0000256" key="2">
    <source>
        <dbReference type="ARBA" id="ARBA00023125"/>
    </source>
</evidence>
<evidence type="ECO:0000256" key="1">
    <source>
        <dbReference type="ARBA" id="ARBA00023015"/>
    </source>
</evidence>
<name>A0A918F3A6_9DEIO</name>
<feature type="domain" description="HTH tetR-type" evidence="5">
    <location>
        <begin position="6"/>
        <end position="66"/>
    </location>
</feature>
<dbReference type="InterPro" id="IPR009057">
    <property type="entry name" value="Homeodomain-like_sf"/>
</dbReference>
<dbReference type="PANTHER" id="PTHR30055">
    <property type="entry name" value="HTH-TYPE TRANSCRIPTIONAL REGULATOR RUTR"/>
    <property type="match status" value="1"/>
</dbReference>
<evidence type="ECO:0000256" key="3">
    <source>
        <dbReference type="ARBA" id="ARBA00023163"/>
    </source>
</evidence>
<dbReference type="Pfam" id="PF00440">
    <property type="entry name" value="TetR_N"/>
    <property type="match status" value="1"/>
</dbReference>
<reference evidence="6" key="2">
    <citation type="submission" date="2020-09" db="EMBL/GenBank/DDBJ databases">
        <authorList>
            <person name="Sun Q."/>
            <person name="Ohkuma M."/>
        </authorList>
    </citation>
    <scope>NUCLEOTIDE SEQUENCE</scope>
    <source>
        <strain evidence="6">JCM 31311</strain>
    </source>
</reference>
<dbReference type="PRINTS" id="PR00455">
    <property type="entry name" value="HTHTETR"/>
</dbReference>
<dbReference type="InterPro" id="IPR001647">
    <property type="entry name" value="HTH_TetR"/>
</dbReference>
<dbReference type="PROSITE" id="PS50977">
    <property type="entry name" value="HTH_TETR_2"/>
    <property type="match status" value="1"/>
</dbReference>
<accession>A0A918F3A6</accession>
<evidence type="ECO:0000256" key="4">
    <source>
        <dbReference type="PROSITE-ProRule" id="PRU00335"/>
    </source>
</evidence>
<dbReference type="Proteomes" id="UP000603865">
    <property type="component" value="Unassembled WGS sequence"/>
</dbReference>
<protein>
    <submittedName>
        <fullName evidence="6">TetR family transcriptional regulator</fullName>
    </submittedName>
</protein>
<dbReference type="SUPFAM" id="SSF46689">
    <property type="entry name" value="Homeodomain-like"/>
    <property type="match status" value="1"/>
</dbReference>
<proteinExistence type="predicted"/>
<dbReference type="InterPro" id="IPR050109">
    <property type="entry name" value="HTH-type_TetR-like_transc_reg"/>
</dbReference>
<evidence type="ECO:0000313" key="7">
    <source>
        <dbReference type="Proteomes" id="UP000603865"/>
    </source>
</evidence>
<organism evidence="6 7">
    <name type="scientific">Deinococcus ruber</name>
    <dbReference type="NCBI Taxonomy" id="1848197"/>
    <lineage>
        <taxon>Bacteria</taxon>
        <taxon>Thermotogati</taxon>
        <taxon>Deinococcota</taxon>
        <taxon>Deinococci</taxon>
        <taxon>Deinococcales</taxon>
        <taxon>Deinococcaceae</taxon>
        <taxon>Deinococcus</taxon>
    </lineage>
</organism>
<dbReference type="Gene3D" id="1.10.357.10">
    <property type="entry name" value="Tetracycline Repressor, domain 2"/>
    <property type="match status" value="1"/>
</dbReference>
<feature type="DNA-binding region" description="H-T-H motif" evidence="4">
    <location>
        <begin position="29"/>
        <end position="48"/>
    </location>
</feature>
<reference evidence="6" key="1">
    <citation type="journal article" date="2014" name="Int. J. Syst. Evol. Microbiol.">
        <title>Complete genome sequence of Corynebacterium casei LMG S-19264T (=DSM 44701T), isolated from a smear-ripened cheese.</title>
        <authorList>
            <consortium name="US DOE Joint Genome Institute (JGI-PGF)"/>
            <person name="Walter F."/>
            <person name="Albersmeier A."/>
            <person name="Kalinowski J."/>
            <person name="Ruckert C."/>
        </authorList>
    </citation>
    <scope>NUCLEOTIDE SEQUENCE</scope>
    <source>
        <strain evidence="6">JCM 31311</strain>
    </source>
</reference>